<name>A0A2N8KW55_9BURK</name>
<dbReference type="PROSITE" id="PS50043">
    <property type="entry name" value="HTH_LUXR_2"/>
    <property type="match status" value="1"/>
</dbReference>
<reference evidence="5 6" key="1">
    <citation type="submission" date="2018-01" db="EMBL/GenBank/DDBJ databases">
        <title>Draft genome sequence of Paucibacter aquatile CR182 isolated from freshwater of the Nakdong River.</title>
        <authorList>
            <person name="Choi A."/>
            <person name="Chung E.J."/>
        </authorList>
    </citation>
    <scope>NUCLEOTIDE SEQUENCE [LARGE SCALE GENOMIC DNA]</scope>
    <source>
        <strain evidence="5 6">CR182</strain>
    </source>
</reference>
<dbReference type="OrthoDB" id="135231at2"/>
<keyword evidence="6" id="KW-1185">Reference proteome</keyword>
<dbReference type="Pfam" id="PF00196">
    <property type="entry name" value="GerE"/>
    <property type="match status" value="1"/>
</dbReference>
<accession>A0A2N8KW55</accession>
<evidence type="ECO:0000259" key="4">
    <source>
        <dbReference type="PROSITE" id="PS50043"/>
    </source>
</evidence>
<dbReference type="AlphaFoldDB" id="A0A2N8KW55"/>
<dbReference type="SMART" id="SM00421">
    <property type="entry name" value="HTH_LUXR"/>
    <property type="match status" value="1"/>
</dbReference>
<dbReference type="GO" id="GO:0006355">
    <property type="term" value="P:regulation of DNA-templated transcription"/>
    <property type="evidence" value="ECO:0007669"/>
    <property type="project" value="InterPro"/>
</dbReference>
<evidence type="ECO:0000313" key="6">
    <source>
        <dbReference type="Proteomes" id="UP000235916"/>
    </source>
</evidence>
<dbReference type="InterPro" id="IPR036388">
    <property type="entry name" value="WH-like_DNA-bd_sf"/>
</dbReference>
<comment type="caution">
    <text evidence="5">The sequence shown here is derived from an EMBL/GenBank/DDBJ whole genome shotgun (WGS) entry which is preliminary data.</text>
</comment>
<dbReference type="Proteomes" id="UP000235916">
    <property type="component" value="Unassembled WGS sequence"/>
</dbReference>
<dbReference type="EMBL" id="POSP01000003">
    <property type="protein sequence ID" value="PND37686.1"/>
    <property type="molecule type" value="Genomic_DNA"/>
</dbReference>
<evidence type="ECO:0000256" key="1">
    <source>
        <dbReference type="ARBA" id="ARBA00023015"/>
    </source>
</evidence>
<dbReference type="Gene3D" id="1.10.10.10">
    <property type="entry name" value="Winged helix-like DNA-binding domain superfamily/Winged helix DNA-binding domain"/>
    <property type="match status" value="1"/>
</dbReference>
<organism evidence="5 6">
    <name type="scientific">Kinneretia aquatilis</name>
    <dbReference type="NCBI Taxonomy" id="2070761"/>
    <lineage>
        <taxon>Bacteria</taxon>
        <taxon>Pseudomonadati</taxon>
        <taxon>Pseudomonadota</taxon>
        <taxon>Betaproteobacteria</taxon>
        <taxon>Burkholderiales</taxon>
        <taxon>Sphaerotilaceae</taxon>
        <taxon>Roseateles</taxon>
    </lineage>
</organism>
<sequence length="324" mass="35908">MDDMHTFPDCPPALSPEHAAALAPALGGFPAAAPAALEAPARSDEHGGYLNGKHVEAIVRAAETALEVRRRYQFFVWTQSNLQILLPHQLLSCGAYQRQRRELHFELFNNVAVVPELQLALSDNRGPLLLHLQQRWIEHRCKPLHVDVVELLEPELEPLRLALLAGGYSSLWVHGISRPQRPAEVESFFVLAPSGSHALVEGLPLQSMLLELLTPYLHGTWQRVQTVEREIHEAPRTAAAQARQTGACGITDREREILGWLREGMSNLQIGVKLGISALTVKNHVQKILRKLNAANRAQAVARAMSMNLLGRSPSEEAAVREDD</sequence>
<evidence type="ECO:0000313" key="5">
    <source>
        <dbReference type="EMBL" id="PND37686.1"/>
    </source>
</evidence>
<proteinExistence type="predicted"/>
<dbReference type="InterPro" id="IPR016032">
    <property type="entry name" value="Sig_transdc_resp-reg_C-effctor"/>
</dbReference>
<dbReference type="CDD" id="cd06170">
    <property type="entry name" value="LuxR_C_like"/>
    <property type="match status" value="1"/>
</dbReference>
<feature type="domain" description="HTH luxR-type" evidence="4">
    <location>
        <begin position="243"/>
        <end position="308"/>
    </location>
</feature>
<dbReference type="SUPFAM" id="SSF46894">
    <property type="entry name" value="C-terminal effector domain of the bipartite response regulators"/>
    <property type="match status" value="1"/>
</dbReference>
<dbReference type="PRINTS" id="PR00038">
    <property type="entry name" value="HTHLUXR"/>
</dbReference>
<evidence type="ECO:0000256" key="3">
    <source>
        <dbReference type="ARBA" id="ARBA00023163"/>
    </source>
</evidence>
<dbReference type="PANTHER" id="PTHR44688">
    <property type="entry name" value="DNA-BINDING TRANSCRIPTIONAL ACTIVATOR DEVR_DOSR"/>
    <property type="match status" value="1"/>
</dbReference>
<keyword evidence="2" id="KW-0238">DNA-binding</keyword>
<dbReference type="InterPro" id="IPR000792">
    <property type="entry name" value="Tscrpt_reg_LuxR_C"/>
</dbReference>
<protein>
    <recommendedName>
        <fullName evidence="4">HTH luxR-type domain-containing protein</fullName>
    </recommendedName>
</protein>
<keyword evidence="1" id="KW-0805">Transcription regulation</keyword>
<dbReference type="RefSeq" id="WP_102767606.1">
    <property type="nucleotide sequence ID" value="NZ_POSP01000003.1"/>
</dbReference>
<evidence type="ECO:0000256" key="2">
    <source>
        <dbReference type="ARBA" id="ARBA00023125"/>
    </source>
</evidence>
<dbReference type="GO" id="GO:0003677">
    <property type="term" value="F:DNA binding"/>
    <property type="evidence" value="ECO:0007669"/>
    <property type="project" value="UniProtKB-KW"/>
</dbReference>
<dbReference type="PANTHER" id="PTHR44688:SF16">
    <property type="entry name" value="DNA-BINDING TRANSCRIPTIONAL ACTIVATOR DEVR_DOSR"/>
    <property type="match status" value="1"/>
</dbReference>
<keyword evidence="3" id="KW-0804">Transcription</keyword>
<gene>
    <name evidence="5" type="ORF">C1O66_09230</name>
</gene>